<feature type="repeat" description="RCC1" evidence="2">
    <location>
        <begin position="69"/>
        <end position="120"/>
    </location>
</feature>
<dbReference type="GeneID" id="8246975"/>
<evidence type="ECO:0000259" key="3">
    <source>
        <dbReference type="Pfam" id="PF25390"/>
    </source>
</evidence>
<dbReference type="PANTHER" id="PTHR22870:SF408">
    <property type="entry name" value="OS09G0560450 PROTEIN"/>
    <property type="match status" value="1"/>
</dbReference>
<dbReference type="InterPro" id="IPR009091">
    <property type="entry name" value="RCC1/BLIP-II"/>
</dbReference>
<dbReference type="Proteomes" id="UP000002009">
    <property type="component" value="Chromosome 10"/>
</dbReference>
<keyword evidence="1" id="KW-0677">Repeat</keyword>
<dbReference type="Pfam" id="PF25390">
    <property type="entry name" value="WD40_RLD"/>
    <property type="match status" value="1"/>
</dbReference>
<feature type="repeat" description="RCC1" evidence="2">
    <location>
        <begin position="232"/>
        <end position="261"/>
    </location>
</feature>
<dbReference type="PANTHER" id="PTHR22870">
    <property type="entry name" value="REGULATOR OF CHROMOSOME CONDENSATION"/>
    <property type="match status" value="1"/>
</dbReference>
<evidence type="ECO:0000256" key="2">
    <source>
        <dbReference type="PROSITE-ProRule" id="PRU00235"/>
    </source>
</evidence>
<reference evidence="4 5" key="1">
    <citation type="journal article" date="2009" name="Science">
        <title>Green evolution and dynamic adaptations revealed by genomes of the marine picoeukaryotes Micromonas.</title>
        <authorList>
            <person name="Worden A.Z."/>
            <person name="Lee J.H."/>
            <person name="Mock T."/>
            <person name="Rouze P."/>
            <person name="Simmons M.P."/>
            <person name="Aerts A.L."/>
            <person name="Allen A.E."/>
            <person name="Cuvelier M.L."/>
            <person name="Derelle E."/>
            <person name="Everett M.V."/>
            <person name="Foulon E."/>
            <person name="Grimwood J."/>
            <person name="Gundlach H."/>
            <person name="Henrissat B."/>
            <person name="Napoli C."/>
            <person name="McDonald S.M."/>
            <person name="Parker M.S."/>
            <person name="Rombauts S."/>
            <person name="Salamov A."/>
            <person name="Von Dassow P."/>
            <person name="Badger J.H."/>
            <person name="Coutinho P.M."/>
            <person name="Demir E."/>
            <person name="Dubchak I."/>
            <person name="Gentemann C."/>
            <person name="Eikrem W."/>
            <person name="Gready J.E."/>
            <person name="John U."/>
            <person name="Lanier W."/>
            <person name="Lindquist E.A."/>
            <person name="Lucas S."/>
            <person name="Mayer K.F."/>
            <person name="Moreau H."/>
            <person name="Not F."/>
            <person name="Otillar R."/>
            <person name="Panaud O."/>
            <person name="Pangilinan J."/>
            <person name="Paulsen I."/>
            <person name="Piegu B."/>
            <person name="Poliakov A."/>
            <person name="Robbens S."/>
            <person name="Schmutz J."/>
            <person name="Toulza E."/>
            <person name="Wyss T."/>
            <person name="Zelensky A."/>
            <person name="Zhou K."/>
            <person name="Armbrust E.V."/>
            <person name="Bhattacharya D."/>
            <person name="Goodenough U.W."/>
            <person name="Van de Peer Y."/>
            <person name="Grigoriev I.V."/>
        </authorList>
    </citation>
    <scope>NUCLEOTIDE SEQUENCE [LARGE SCALE GENOMIC DNA]</scope>
    <source>
        <strain evidence="5">RCC299 / NOUM17</strain>
    </source>
</reference>
<feature type="repeat" description="RCC1" evidence="2">
    <location>
        <begin position="121"/>
        <end position="179"/>
    </location>
</feature>
<dbReference type="eggNOG" id="KOG0941">
    <property type="taxonomic scope" value="Eukaryota"/>
</dbReference>
<organism evidence="4 5">
    <name type="scientific">Micromonas commoda (strain RCC299 / NOUM17 / CCMP2709)</name>
    <name type="common">Picoplanktonic green alga</name>
    <dbReference type="NCBI Taxonomy" id="296587"/>
    <lineage>
        <taxon>Eukaryota</taxon>
        <taxon>Viridiplantae</taxon>
        <taxon>Chlorophyta</taxon>
        <taxon>Mamiellophyceae</taxon>
        <taxon>Mamiellales</taxon>
        <taxon>Mamiellaceae</taxon>
        <taxon>Micromonas</taxon>
    </lineage>
</organism>
<proteinExistence type="predicted"/>
<evidence type="ECO:0000313" key="4">
    <source>
        <dbReference type="EMBL" id="ACO69683.1"/>
    </source>
</evidence>
<dbReference type="InterPro" id="IPR000408">
    <property type="entry name" value="Reg_chr_condens"/>
</dbReference>
<accession>C1FI95</accession>
<feature type="repeat" description="RCC1" evidence="2">
    <location>
        <begin position="15"/>
        <end position="68"/>
    </location>
</feature>
<dbReference type="Gene3D" id="2.130.10.30">
    <property type="entry name" value="Regulator of chromosome condensation 1/beta-lactamase-inhibitor protein II"/>
    <property type="match status" value="2"/>
</dbReference>
<dbReference type="STRING" id="296587.C1FI95"/>
<name>C1FI95_MICCC</name>
<dbReference type="InterPro" id="IPR058923">
    <property type="entry name" value="RCC1-like_dom"/>
</dbReference>
<dbReference type="EMBL" id="CP001576">
    <property type="protein sequence ID" value="ACO69683.1"/>
    <property type="molecule type" value="Genomic_DNA"/>
</dbReference>
<dbReference type="PROSITE" id="PS00626">
    <property type="entry name" value="RCC1_2"/>
    <property type="match status" value="2"/>
</dbReference>
<dbReference type="SUPFAM" id="SSF50985">
    <property type="entry name" value="RCC1/BLIP-II"/>
    <property type="match status" value="1"/>
</dbReference>
<dbReference type="PRINTS" id="PR00633">
    <property type="entry name" value="RCCNDNSATION"/>
</dbReference>
<protein>
    <recommendedName>
        <fullName evidence="3">RCC1-like domain-containing protein</fullName>
    </recommendedName>
</protein>
<dbReference type="FunCoup" id="C1FI95">
    <property type="interactions" value="1849"/>
</dbReference>
<dbReference type="AlphaFoldDB" id="C1FI95"/>
<sequence length="261" mass="27105">VSCGASHCAALDPDGALMTWGLASSGELGHGGWTPIEVDIPRRVNSMSGVKVTQIATGANHTVVVSEGGGLWTCGRGRHGQLGHGHFNDAGPLQRLEALRGMNVTRAVAGGSHTVCLTDCGSVWSWGACRYGQLGLGDDWEGRTPKNGVWIKVPCACGDRCKIVRAAAGGNHSAVLTACGAVMTTGSNSYGQLGHGDIKKRYAFTRVESLRGSRLATVDCGEDHTGAVGDSGRLYLWGRGDWGQLGSGDGRSHWSPAPVNG</sequence>
<feature type="non-terminal residue" evidence="4">
    <location>
        <position position="261"/>
    </location>
</feature>
<gene>
    <name evidence="4" type="ORF">MICPUN_69279</name>
</gene>
<evidence type="ECO:0000256" key="1">
    <source>
        <dbReference type="ARBA" id="ARBA00022737"/>
    </source>
</evidence>
<dbReference type="InParanoid" id="C1FI95"/>
<dbReference type="PROSITE" id="PS50012">
    <property type="entry name" value="RCC1_3"/>
    <property type="match status" value="5"/>
</dbReference>
<dbReference type="OrthoDB" id="498720at2759"/>
<feature type="non-terminal residue" evidence="4">
    <location>
        <position position="1"/>
    </location>
</feature>
<dbReference type="InterPro" id="IPR051210">
    <property type="entry name" value="Ub_ligase/GEF_domain"/>
</dbReference>
<dbReference type="KEGG" id="mis:MICPUN_69279"/>
<dbReference type="RefSeq" id="XP_002508425.1">
    <property type="nucleotide sequence ID" value="XM_002508379.1"/>
</dbReference>
<keyword evidence="5" id="KW-1185">Reference proteome</keyword>
<evidence type="ECO:0000313" key="5">
    <source>
        <dbReference type="Proteomes" id="UP000002009"/>
    </source>
</evidence>
<feature type="domain" description="RCC1-like" evidence="3">
    <location>
        <begin position="1"/>
        <end position="260"/>
    </location>
</feature>
<feature type="repeat" description="RCC1" evidence="2">
    <location>
        <begin position="180"/>
        <end position="231"/>
    </location>
</feature>
<dbReference type="OMA" id="SEELHCW"/>